<feature type="domain" description="GPI inositol-deacylase winged helix" evidence="2">
    <location>
        <begin position="236"/>
        <end position="320"/>
    </location>
</feature>
<reference evidence="4" key="1">
    <citation type="submission" date="2019-10" db="EMBL/GenBank/DDBJ databases">
        <authorList>
            <consortium name="DOE Joint Genome Institute"/>
            <person name="Kuo A."/>
            <person name="Miyauchi S."/>
            <person name="Kiss E."/>
            <person name="Drula E."/>
            <person name="Kohler A."/>
            <person name="Sanchez-Garcia M."/>
            <person name="Andreopoulos B."/>
            <person name="Barry K.W."/>
            <person name="Bonito G."/>
            <person name="Buee M."/>
            <person name="Carver A."/>
            <person name="Chen C."/>
            <person name="Cichocki N."/>
            <person name="Clum A."/>
            <person name="Culley D."/>
            <person name="Crous P.W."/>
            <person name="Fauchery L."/>
            <person name="Girlanda M."/>
            <person name="Hayes R."/>
            <person name="Keri Z."/>
            <person name="LaButti K."/>
            <person name="Lipzen A."/>
            <person name="Lombard V."/>
            <person name="Magnuson J."/>
            <person name="Maillard F."/>
            <person name="Morin E."/>
            <person name="Murat C."/>
            <person name="Nolan M."/>
            <person name="Ohm R."/>
            <person name="Pangilinan J."/>
            <person name="Pereira M."/>
            <person name="Perotto S."/>
            <person name="Peter M."/>
            <person name="Riley R."/>
            <person name="Sitrit Y."/>
            <person name="Stielow B."/>
            <person name="Szollosi G."/>
            <person name="Zifcakova L."/>
            <person name="Stursova M."/>
            <person name="Spatafora J.W."/>
            <person name="Tedersoo L."/>
            <person name="Vaario L.-M."/>
            <person name="Yamada A."/>
            <person name="Yan M."/>
            <person name="Wang P."/>
            <person name="Xu J."/>
            <person name="Bruns T."/>
            <person name="Baldrian P."/>
            <person name="Vilgalys R."/>
            <person name="Henrissat B."/>
            <person name="Grigoriev I.V."/>
            <person name="Hibbett D."/>
            <person name="Nagy L.G."/>
            <person name="Martin F.M."/>
        </authorList>
    </citation>
    <scope>NUCLEOTIDE SEQUENCE</scope>
    <source>
        <strain evidence="4">Prilba</strain>
    </source>
</reference>
<evidence type="ECO:0000256" key="1">
    <source>
        <dbReference type="ARBA" id="ARBA00022737"/>
    </source>
</evidence>
<evidence type="ECO:0000259" key="3">
    <source>
        <dbReference type="Pfam" id="PF24883"/>
    </source>
</evidence>
<keyword evidence="1" id="KW-0677">Repeat</keyword>
<feature type="domain" description="Nephrocystin 3-like N-terminal" evidence="3">
    <location>
        <begin position="2"/>
        <end position="120"/>
    </location>
</feature>
<evidence type="ECO:0000313" key="4">
    <source>
        <dbReference type="EMBL" id="KAF8468615.1"/>
    </source>
</evidence>
<dbReference type="Proteomes" id="UP000759537">
    <property type="component" value="Unassembled WGS sequence"/>
</dbReference>
<dbReference type="PANTHER" id="PTHR10039">
    <property type="entry name" value="AMELOGENIN"/>
    <property type="match status" value="1"/>
</dbReference>
<dbReference type="InterPro" id="IPR054471">
    <property type="entry name" value="GPIID_WHD"/>
</dbReference>
<evidence type="ECO:0000259" key="2">
    <source>
        <dbReference type="Pfam" id="PF22939"/>
    </source>
</evidence>
<protein>
    <recommendedName>
        <fullName evidence="6">NACHT domain-containing protein</fullName>
    </recommendedName>
</protein>
<dbReference type="Pfam" id="PF22939">
    <property type="entry name" value="WHD_GPIID"/>
    <property type="match status" value="1"/>
</dbReference>
<proteinExistence type="predicted"/>
<keyword evidence="5" id="KW-1185">Reference proteome</keyword>
<dbReference type="AlphaFoldDB" id="A0A9P5JY85"/>
<gene>
    <name evidence="4" type="ORF">DFH94DRAFT_816434</name>
</gene>
<evidence type="ECO:0000313" key="5">
    <source>
        <dbReference type="Proteomes" id="UP000759537"/>
    </source>
</evidence>
<name>A0A9P5JY85_9AGAM</name>
<dbReference type="OrthoDB" id="194358at2759"/>
<dbReference type="Pfam" id="PF24883">
    <property type="entry name" value="NPHP3_N"/>
    <property type="match status" value="1"/>
</dbReference>
<accession>A0A9P5JY85</accession>
<dbReference type="PANTHER" id="PTHR10039:SF16">
    <property type="entry name" value="GPI INOSITOL-DEACYLASE"/>
    <property type="match status" value="1"/>
</dbReference>
<reference evidence="4" key="2">
    <citation type="journal article" date="2020" name="Nat. Commun.">
        <title>Large-scale genome sequencing of mycorrhizal fungi provides insights into the early evolution of symbiotic traits.</title>
        <authorList>
            <person name="Miyauchi S."/>
            <person name="Kiss E."/>
            <person name="Kuo A."/>
            <person name="Drula E."/>
            <person name="Kohler A."/>
            <person name="Sanchez-Garcia M."/>
            <person name="Morin E."/>
            <person name="Andreopoulos B."/>
            <person name="Barry K.W."/>
            <person name="Bonito G."/>
            <person name="Buee M."/>
            <person name="Carver A."/>
            <person name="Chen C."/>
            <person name="Cichocki N."/>
            <person name="Clum A."/>
            <person name="Culley D."/>
            <person name="Crous P.W."/>
            <person name="Fauchery L."/>
            <person name="Girlanda M."/>
            <person name="Hayes R.D."/>
            <person name="Keri Z."/>
            <person name="LaButti K."/>
            <person name="Lipzen A."/>
            <person name="Lombard V."/>
            <person name="Magnuson J."/>
            <person name="Maillard F."/>
            <person name="Murat C."/>
            <person name="Nolan M."/>
            <person name="Ohm R.A."/>
            <person name="Pangilinan J."/>
            <person name="Pereira M.F."/>
            <person name="Perotto S."/>
            <person name="Peter M."/>
            <person name="Pfister S."/>
            <person name="Riley R."/>
            <person name="Sitrit Y."/>
            <person name="Stielow J.B."/>
            <person name="Szollosi G."/>
            <person name="Zifcakova L."/>
            <person name="Stursova M."/>
            <person name="Spatafora J.W."/>
            <person name="Tedersoo L."/>
            <person name="Vaario L.M."/>
            <person name="Yamada A."/>
            <person name="Yan M."/>
            <person name="Wang P."/>
            <person name="Xu J."/>
            <person name="Bruns T."/>
            <person name="Baldrian P."/>
            <person name="Vilgalys R."/>
            <person name="Dunand C."/>
            <person name="Henrissat B."/>
            <person name="Grigoriev I.V."/>
            <person name="Hibbett D."/>
            <person name="Nagy L.G."/>
            <person name="Martin F.M."/>
        </authorList>
    </citation>
    <scope>NUCLEOTIDE SEQUENCE</scope>
    <source>
        <strain evidence="4">Prilba</strain>
    </source>
</reference>
<comment type="caution">
    <text evidence="4">The sequence shown here is derived from an EMBL/GenBank/DDBJ whole genome shotgun (WGS) entry which is preliminary data.</text>
</comment>
<evidence type="ECO:0008006" key="6">
    <source>
        <dbReference type="Google" id="ProtNLM"/>
    </source>
</evidence>
<dbReference type="InterPro" id="IPR056884">
    <property type="entry name" value="NPHP3-like_N"/>
</dbReference>
<organism evidence="4 5">
    <name type="scientific">Russula ochroleuca</name>
    <dbReference type="NCBI Taxonomy" id="152965"/>
    <lineage>
        <taxon>Eukaryota</taxon>
        <taxon>Fungi</taxon>
        <taxon>Dikarya</taxon>
        <taxon>Basidiomycota</taxon>
        <taxon>Agaricomycotina</taxon>
        <taxon>Agaricomycetes</taxon>
        <taxon>Russulales</taxon>
        <taxon>Russulaceae</taxon>
        <taxon>Russula</taxon>
    </lineage>
</organism>
<sequence>MAYFDFDFRDANKQHLHNLVPSLLTQLSASSGPCCNVLSDLYLDHNEGKNQPSEGNLAKCLKEMLTLPTTDQHPTYLIIDTLDESPNTSRIPSPRKRVLRLVKELVELQLPNLCICVTSRPEIDIQAVLEPLTSRQVSLHDQSGQKKDIEDYVKSVVYSNSEPIMRRWRTEDMELVIEVLSERADGMFRWIFCQLETLQHCLPPSVRHTLDELPESLDETYKCILREIKKPNWDHACHLLQCLVVAIRPLRVSELAEVLALDFDDKEGIPKLKLNWRWEDQEQALLASCSSLIAIVESDESRVVQFSHFSVKEFLTSDRLGTSS</sequence>
<dbReference type="EMBL" id="WHVB01000031">
    <property type="protein sequence ID" value="KAF8468615.1"/>
    <property type="molecule type" value="Genomic_DNA"/>
</dbReference>